<evidence type="ECO:0000256" key="2">
    <source>
        <dbReference type="ARBA" id="ARBA00034301"/>
    </source>
</evidence>
<evidence type="ECO:0000313" key="5">
    <source>
        <dbReference type="EMBL" id="UVI32644.1"/>
    </source>
</evidence>
<keyword evidence="6" id="KW-1185">Reference proteome</keyword>
<evidence type="ECO:0000259" key="4">
    <source>
        <dbReference type="PROSITE" id="PS50206"/>
    </source>
</evidence>
<gene>
    <name evidence="5" type="ORF">L1F29_12810</name>
</gene>
<dbReference type="PANTHER" id="PTHR43084">
    <property type="entry name" value="PERSULFIDE DIOXYGENASE ETHE1"/>
    <property type="match status" value="1"/>
</dbReference>
<sequence length="381" mass="42149">MNQTGLKGMAAGELAAKVLSEEPIFILDVRNESDFQDWKIEGKQVQILNKPYFELLDGVEEIIGQIPDDREVLVVCAKEGSSQFVAEQLIEQGKRQVAYLLGGMKAWSEHLEPVKIGDLKDGGSIYQFVRLGKGCLSYMVFSGGEAAVIDTLRMTEQFERFAAAHHAVIKHTLDTHLHADHISGGRKLAEDAGAKYWLPPKDADEVVFDYNPLMEGADITVGQTRIAIQPLYSPGHTIGSTSLIVDGTYLLSGDILFVASIGRPDLAGKAEDWVSDLRETLYERYKQLPEDLIVLPAHFGSMSELSKDGSVSARLADLYRDNPGLNMASAAEFRSTVTEKLPPQPNAYQKIRQTNMGKIMPDSDEQREMEIGPNRCAVHDR</sequence>
<dbReference type="Pfam" id="PF00581">
    <property type="entry name" value="Rhodanese"/>
    <property type="match status" value="1"/>
</dbReference>
<reference evidence="5" key="1">
    <citation type="submission" date="2022-01" db="EMBL/GenBank/DDBJ databases">
        <title>Paenibacillus spongiae sp. nov., isolated from marine sponge.</title>
        <authorList>
            <person name="Li Z."/>
            <person name="Zhang M."/>
        </authorList>
    </citation>
    <scope>NUCLEOTIDE SEQUENCE</scope>
    <source>
        <strain evidence="5">PHS-Z3</strain>
    </source>
</reference>
<name>A0ABY5SFU9_9BACL</name>
<dbReference type="Proteomes" id="UP001057877">
    <property type="component" value="Chromosome"/>
</dbReference>
<dbReference type="CDD" id="cd07724">
    <property type="entry name" value="POD-like_MBL-fold"/>
    <property type="match status" value="1"/>
</dbReference>
<evidence type="ECO:0000313" key="6">
    <source>
        <dbReference type="Proteomes" id="UP001057877"/>
    </source>
</evidence>
<dbReference type="EMBL" id="CP091430">
    <property type="protein sequence ID" value="UVI32644.1"/>
    <property type="molecule type" value="Genomic_DNA"/>
</dbReference>
<dbReference type="InterPro" id="IPR036866">
    <property type="entry name" value="RibonucZ/Hydroxyglut_hydro"/>
</dbReference>
<dbReference type="SUPFAM" id="SSF56281">
    <property type="entry name" value="Metallo-hydrolase/oxidoreductase"/>
    <property type="match status" value="1"/>
</dbReference>
<dbReference type="SMART" id="SM00849">
    <property type="entry name" value="Lactamase_B"/>
    <property type="match status" value="1"/>
</dbReference>
<dbReference type="Pfam" id="PF00753">
    <property type="entry name" value="Lactamase_B"/>
    <property type="match status" value="1"/>
</dbReference>
<proteinExistence type="predicted"/>
<evidence type="ECO:0000256" key="3">
    <source>
        <dbReference type="ARBA" id="ARBA00048505"/>
    </source>
</evidence>
<comment type="function">
    <text evidence="2">Counteracts the endogenous Pycsar antiviral defense system. Phosphodiesterase that enables metal-dependent hydrolysis of host cyclic nucleotide Pycsar defense signals such as cCMP and cUMP.</text>
</comment>
<feature type="domain" description="Rhodanese" evidence="4">
    <location>
        <begin position="20"/>
        <end position="116"/>
    </location>
</feature>
<dbReference type="InterPro" id="IPR051682">
    <property type="entry name" value="Mito_Persulfide_Diox"/>
</dbReference>
<dbReference type="PROSITE" id="PS50206">
    <property type="entry name" value="RHODANESE_3"/>
    <property type="match status" value="1"/>
</dbReference>
<dbReference type="SUPFAM" id="SSF52821">
    <property type="entry name" value="Rhodanese/Cell cycle control phosphatase"/>
    <property type="match status" value="1"/>
</dbReference>
<comment type="catalytic activity">
    <reaction evidence="3">
        <text>3',5'-cyclic UMP + H2O = UMP + H(+)</text>
        <dbReference type="Rhea" id="RHEA:70575"/>
        <dbReference type="ChEBI" id="CHEBI:15377"/>
        <dbReference type="ChEBI" id="CHEBI:15378"/>
        <dbReference type="ChEBI" id="CHEBI:57865"/>
        <dbReference type="ChEBI" id="CHEBI:184387"/>
    </reaction>
    <physiologicalReaction direction="left-to-right" evidence="3">
        <dbReference type="Rhea" id="RHEA:70576"/>
    </physiologicalReaction>
</comment>
<protein>
    <submittedName>
        <fullName evidence="5">MBL fold metallo-hydrolase</fullName>
    </submittedName>
</protein>
<organism evidence="5 6">
    <name type="scientific">Paenibacillus spongiae</name>
    <dbReference type="NCBI Taxonomy" id="2909671"/>
    <lineage>
        <taxon>Bacteria</taxon>
        <taxon>Bacillati</taxon>
        <taxon>Bacillota</taxon>
        <taxon>Bacilli</taxon>
        <taxon>Bacillales</taxon>
        <taxon>Paenibacillaceae</taxon>
        <taxon>Paenibacillus</taxon>
    </lineage>
</organism>
<evidence type="ECO:0000256" key="1">
    <source>
        <dbReference type="ARBA" id="ARBA00034221"/>
    </source>
</evidence>
<accession>A0ABY5SFU9</accession>
<dbReference type="InterPro" id="IPR044528">
    <property type="entry name" value="POD-like_MBL-fold"/>
</dbReference>
<comment type="catalytic activity">
    <reaction evidence="1">
        <text>3',5'-cyclic CMP + H2O = CMP + H(+)</text>
        <dbReference type="Rhea" id="RHEA:72675"/>
        <dbReference type="ChEBI" id="CHEBI:15377"/>
        <dbReference type="ChEBI" id="CHEBI:15378"/>
        <dbReference type="ChEBI" id="CHEBI:58003"/>
        <dbReference type="ChEBI" id="CHEBI:60377"/>
    </reaction>
    <physiologicalReaction direction="left-to-right" evidence="1">
        <dbReference type="Rhea" id="RHEA:72676"/>
    </physiologicalReaction>
</comment>
<dbReference type="InterPro" id="IPR001279">
    <property type="entry name" value="Metallo-B-lactamas"/>
</dbReference>
<dbReference type="RefSeq" id="WP_258388693.1">
    <property type="nucleotide sequence ID" value="NZ_CP091430.1"/>
</dbReference>
<dbReference type="Gene3D" id="3.40.250.10">
    <property type="entry name" value="Rhodanese-like domain"/>
    <property type="match status" value="1"/>
</dbReference>
<dbReference type="Gene3D" id="3.60.15.10">
    <property type="entry name" value="Ribonuclease Z/Hydroxyacylglutathione hydrolase-like"/>
    <property type="match status" value="1"/>
</dbReference>
<dbReference type="PANTHER" id="PTHR43084:SF7">
    <property type="entry name" value="BETA-LACTAMASE DOMAIN PROTEIN"/>
    <property type="match status" value="1"/>
</dbReference>
<dbReference type="InterPro" id="IPR036873">
    <property type="entry name" value="Rhodanese-like_dom_sf"/>
</dbReference>
<dbReference type="InterPro" id="IPR001763">
    <property type="entry name" value="Rhodanese-like_dom"/>
</dbReference>
<dbReference type="SMART" id="SM00450">
    <property type="entry name" value="RHOD"/>
    <property type="match status" value="1"/>
</dbReference>